<dbReference type="GO" id="GO:0051287">
    <property type="term" value="F:NAD binding"/>
    <property type="evidence" value="ECO:0007669"/>
    <property type="project" value="InterPro"/>
</dbReference>
<dbReference type="Gene3D" id="1.10.1040.10">
    <property type="entry name" value="N-(1-d-carboxylethyl)-l-norvaline Dehydrogenase, domain 2"/>
    <property type="match status" value="1"/>
</dbReference>
<dbReference type="GO" id="GO:0046487">
    <property type="term" value="P:glyoxylate metabolic process"/>
    <property type="evidence" value="ECO:0007669"/>
    <property type="project" value="InterPro"/>
</dbReference>
<dbReference type="Gene3D" id="3.40.50.720">
    <property type="entry name" value="NAD(P)-binding Rossmann-like Domain"/>
    <property type="match status" value="1"/>
</dbReference>
<comment type="similarity">
    <text evidence="1">Belongs to the HIBADH-related family.</text>
</comment>
<dbReference type="InterPro" id="IPR029154">
    <property type="entry name" value="HIBADH-like_NADP-bd"/>
</dbReference>
<dbReference type="GO" id="GO:0016054">
    <property type="term" value="P:organic acid catabolic process"/>
    <property type="evidence" value="ECO:0007669"/>
    <property type="project" value="UniProtKB-ARBA"/>
</dbReference>
<keyword evidence="3" id="KW-0520">NAD</keyword>
<dbReference type="NCBIfam" id="TIGR01505">
    <property type="entry name" value="tartro_sem_red"/>
    <property type="match status" value="1"/>
</dbReference>
<dbReference type="InterPro" id="IPR015815">
    <property type="entry name" value="HIBADH-related"/>
</dbReference>
<dbReference type="SUPFAM" id="SSF51735">
    <property type="entry name" value="NAD(P)-binding Rossmann-fold domains"/>
    <property type="match status" value="1"/>
</dbReference>
<dbReference type="Pfam" id="PF14833">
    <property type="entry name" value="NAD_binding_11"/>
    <property type="match status" value="1"/>
</dbReference>
<feature type="domain" description="3-hydroxyisobutyrate dehydrogenase-like NAD-binding" evidence="6">
    <location>
        <begin position="168"/>
        <end position="285"/>
    </location>
</feature>
<gene>
    <name evidence="7" type="ORF">ENR64_01755</name>
</gene>
<dbReference type="GO" id="GO:0050661">
    <property type="term" value="F:NADP binding"/>
    <property type="evidence" value="ECO:0007669"/>
    <property type="project" value="InterPro"/>
</dbReference>
<dbReference type="InterPro" id="IPR008927">
    <property type="entry name" value="6-PGluconate_DH-like_C_sf"/>
</dbReference>
<dbReference type="PROSITE" id="PS00895">
    <property type="entry name" value="3_HYDROXYISOBUT_DH"/>
    <property type="match status" value="1"/>
</dbReference>
<dbReference type="PANTHER" id="PTHR43060">
    <property type="entry name" value="3-HYDROXYISOBUTYRATE DEHYDROGENASE-LIKE 1, MITOCHONDRIAL-RELATED"/>
    <property type="match status" value="1"/>
</dbReference>
<dbReference type="GO" id="GO:0008679">
    <property type="term" value="F:2-hydroxy-3-oxopropionate reductase activity"/>
    <property type="evidence" value="ECO:0007669"/>
    <property type="project" value="UniProtKB-EC"/>
</dbReference>
<dbReference type="AlphaFoldDB" id="A0A7C3PC24"/>
<feature type="active site" evidence="4">
    <location>
        <position position="174"/>
    </location>
</feature>
<dbReference type="EC" id="1.1.1.60" evidence="7"/>
<keyword evidence="2 7" id="KW-0560">Oxidoreductase</keyword>
<dbReference type="InterPro" id="IPR006398">
    <property type="entry name" value="Tartro_sem_red"/>
</dbReference>
<dbReference type="InterPro" id="IPR036291">
    <property type="entry name" value="NAD(P)-bd_dom_sf"/>
</dbReference>
<reference evidence="7" key="1">
    <citation type="journal article" date="2020" name="mSystems">
        <title>Genome- and Community-Level Interaction Insights into Carbon Utilization and Element Cycling Functions of Hydrothermarchaeota in Hydrothermal Sediment.</title>
        <authorList>
            <person name="Zhou Z."/>
            <person name="Liu Y."/>
            <person name="Xu W."/>
            <person name="Pan J."/>
            <person name="Luo Z.H."/>
            <person name="Li M."/>
        </authorList>
    </citation>
    <scope>NUCLEOTIDE SEQUENCE [LARGE SCALE GENOMIC DNA]</scope>
    <source>
        <strain evidence="7">SpSt-418</strain>
    </source>
</reference>
<dbReference type="EMBL" id="DSRU01000025">
    <property type="protein sequence ID" value="HFM96493.1"/>
    <property type="molecule type" value="Genomic_DNA"/>
</dbReference>
<dbReference type="PANTHER" id="PTHR43060:SF15">
    <property type="entry name" value="3-HYDROXYISOBUTYRATE DEHYDROGENASE-LIKE 1, MITOCHONDRIAL-RELATED"/>
    <property type="match status" value="1"/>
</dbReference>
<protein>
    <submittedName>
        <fullName evidence="7">2-hydroxy-3-oxopropionate reductase</fullName>
        <ecNumber evidence="7">1.1.1.60</ecNumber>
    </submittedName>
</protein>
<organism evidence="7">
    <name type="scientific">Oscillatoriales cyanobacterium SpSt-418</name>
    <dbReference type="NCBI Taxonomy" id="2282169"/>
    <lineage>
        <taxon>Bacteria</taxon>
        <taxon>Bacillati</taxon>
        <taxon>Cyanobacteriota</taxon>
        <taxon>Cyanophyceae</taxon>
        <taxon>Oscillatoriophycideae</taxon>
        <taxon>Oscillatoriales</taxon>
    </lineage>
</organism>
<evidence type="ECO:0000313" key="7">
    <source>
        <dbReference type="EMBL" id="HFM96493.1"/>
    </source>
</evidence>
<dbReference type="PIRSF" id="PIRSF000103">
    <property type="entry name" value="HIBADH"/>
    <property type="match status" value="1"/>
</dbReference>
<evidence type="ECO:0000259" key="5">
    <source>
        <dbReference type="Pfam" id="PF03446"/>
    </source>
</evidence>
<dbReference type="Pfam" id="PF03446">
    <property type="entry name" value="NAD_binding_2"/>
    <property type="match status" value="1"/>
</dbReference>
<name>A0A7C3PC24_9CYAN</name>
<proteinExistence type="inferred from homology"/>
<comment type="caution">
    <text evidence="7">The sequence shown here is derived from an EMBL/GenBank/DDBJ whole genome shotgun (WGS) entry which is preliminary data.</text>
</comment>
<evidence type="ECO:0000256" key="4">
    <source>
        <dbReference type="PIRSR" id="PIRSR000103-1"/>
    </source>
</evidence>
<evidence type="ECO:0000256" key="3">
    <source>
        <dbReference type="ARBA" id="ARBA00023027"/>
    </source>
</evidence>
<dbReference type="InterPro" id="IPR006115">
    <property type="entry name" value="6PGDH_NADP-bd"/>
</dbReference>
<feature type="domain" description="6-phosphogluconate dehydrogenase NADP-binding" evidence="5">
    <location>
        <begin position="7"/>
        <end position="165"/>
    </location>
</feature>
<sequence>MSTTQRLGFIGLGIMGKPMAHNLLQAGYRLTVYNRSRSPMDELAAAGAAQADSPQAVAENSDVVLSCVSDSPDVEAIALGTHGLIHGVRPGMLYIDMSTIAPATARKVFGAMQAKGVEMLDAPVSGGDIGAQQGTLSIMVGGDEPAFERALPILQVLGKNIVHVGSTGAGQVTKACNQIVVSVTAQAVAEALMLAEQSGVDPAKVRAALLGGFAASRVLEVHGQRMLEGNYAPGFKLDLLRKDLNIVLQTAREEHLPLLAAAQVSSLIDALLAQGEGNLDTAAIALIYQRLITKS</sequence>
<dbReference type="InterPro" id="IPR013328">
    <property type="entry name" value="6PGD_dom2"/>
</dbReference>
<evidence type="ECO:0000256" key="1">
    <source>
        <dbReference type="ARBA" id="ARBA00009080"/>
    </source>
</evidence>
<evidence type="ECO:0000256" key="2">
    <source>
        <dbReference type="ARBA" id="ARBA00023002"/>
    </source>
</evidence>
<dbReference type="InterPro" id="IPR002204">
    <property type="entry name" value="3-OH-isobutyrate_DH-rel_CS"/>
</dbReference>
<evidence type="ECO:0000259" key="6">
    <source>
        <dbReference type="Pfam" id="PF14833"/>
    </source>
</evidence>
<dbReference type="SUPFAM" id="SSF48179">
    <property type="entry name" value="6-phosphogluconate dehydrogenase C-terminal domain-like"/>
    <property type="match status" value="1"/>
</dbReference>
<accession>A0A7C3PC24</accession>